<proteinExistence type="predicted"/>
<accession>A0AC34RCZ3</accession>
<reference evidence="2" key="1">
    <citation type="submission" date="2022-11" db="UniProtKB">
        <authorList>
            <consortium name="WormBaseParasite"/>
        </authorList>
    </citation>
    <scope>IDENTIFICATION</scope>
</reference>
<evidence type="ECO:0000313" key="2">
    <source>
        <dbReference type="WBParaSite" id="JU765_v2.g5607.t1"/>
    </source>
</evidence>
<sequence length="247" mass="28073">MPILYEDYNLVLSRTLSTNYNKYCYQYYSLNDCVNDYRDCLDADYYTKYLGVPETTGKALNRDLYISDYACEEGYSDADYYTKYLGVPETTGKALNRDLYISDYACEEGYSVGRDNFACIKNIWDTPTRRKDYCAAHLAFPNCKDVEHGIKCFIDMVSASCGNDATEFACNYFNIITKYDYGNDCPINCSIYPIIVPTTTTEKIVTVPLIPDKTARFDEGGSNYGIKNGQSLTATILSSFLLWLLIV</sequence>
<evidence type="ECO:0000313" key="1">
    <source>
        <dbReference type="Proteomes" id="UP000887576"/>
    </source>
</evidence>
<organism evidence="1 2">
    <name type="scientific">Panagrolaimus sp. JU765</name>
    <dbReference type="NCBI Taxonomy" id="591449"/>
    <lineage>
        <taxon>Eukaryota</taxon>
        <taxon>Metazoa</taxon>
        <taxon>Ecdysozoa</taxon>
        <taxon>Nematoda</taxon>
        <taxon>Chromadorea</taxon>
        <taxon>Rhabditida</taxon>
        <taxon>Tylenchina</taxon>
        <taxon>Panagrolaimomorpha</taxon>
        <taxon>Panagrolaimoidea</taxon>
        <taxon>Panagrolaimidae</taxon>
        <taxon>Panagrolaimus</taxon>
    </lineage>
</organism>
<dbReference type="WBParaSite" id="JU765_v2.g5607.t1">
    <property type="protein sequence ID" value="JU765_v2.g5607.t1"/>
    <property type="gene ID" value="JU765_v2.g5607"/>
</dbReference>
<protein>
    <submittedName>
        <fullName evidence="2">Uncharacterized protein</fullName>
    </submittedName>
</protein>
<name>A0AC34RCZ3_9BILA</name>
<dbReference type="Proteomes" id="UP000887576">
    <property type="component" value="Unplaced"/>
</dbReference>